<dbReference type="PANTHER" id="PTHR38048">
    <property type="entry name" value="EXPRESSED PROTEIN"/>
    <property type="match status" value="1"/>
</dbReference>
<reference evidence="1" key="2">
    <citation type="submission" date="2021-10" db="EMBL/GenBank/DDBJ databases">
        <title>Phylogenomics reveals ancestral predisposition of the termite-cultivated fungus Termitomyces towards a domesticated lifestyle.</title>
        <authorList>
            <person name="Auxier B."/>
            <person name="Grum-Grzhimaylo A."/>
            <person name="Cardenas M.E."/>
            <person name="Lodge J.D."/>
            <person name="Laessoe T."/>
            <person name="Pedersen O."/>
            <person name="Smith M.E."/>
            <person name="Kuyper T.W."/>
            <person name="Franco-Molano E.A."/>
            <person name="Baroni T.J."/>
            <person name="Aanen D.K."/>
        </authorList>
    </citation>
    <scope>NUCLEOTIDE SEQUENCE</scope>
    <source>
        <strain evidence="1">D49</strain>
    </source>
</reference>
<proteinExistence type="predicted"/>
<keyword evidence="2" id="KW-1185">Reference proteome</keyword>
<dbReference type="PANTHER" id="PTHR38048:SF1">
    <property type="entry name" value="HEMERYTHRIN-LIKE DOMAIN-CONTAINING PROTEIN"/>
    <property type="match status" value="1"/>
</dbReference>
<gene>
    <name evidence="1" type="ORF">H0H81_006288</name>
</gene>
<feature type="non-terminal residue" evidence="1">
    <location>
        <position position="76"/>
    </location>
</feature>
<dbReference type="OrthoDB" id="10044044at2759"/>
<reference evidence="1" key="1">
    <citation type="submission" date="2021-02" db="EMBL/GenBank/DDBJ databases">
        <authorList>
            <person name="Nieuwenhuis M."/>
            <person name="Van De Peppel L.J.J."/>
        </authorList>
    </citation>
    <scope>NUCLEOTIDE SEQUENCE</scope>
    <source>
        <strain evidence="1">D49</strain>
    </source>
</reference>
<dbReference type="Proteomes" id="UP000717328">
    <property type="component" value="Unassembled WGS sequence"/>
</dbReference>
<evidence type="ECO:0000313" key="1">
    <source>
        <dbReference type="EMBL" id="KAG5649103.1"/>
    </source>
</evidence>
<protein>
    <submittedName>
        <fullName evidence="1">Uncharacterized protein</fullName>
    </submittedName>
</protein>
<dbReference type="InterPro" id="IPR053206">
    <property type="entry name" value="Dimeric_xanthone_biosynth"/>
</dbReference>
<comment type="caution">
    <text evidence="1">The sequence shown here is derived from an EMBL/GenBank/DDBJ whole genome shotgun (WGS) entry which is preliminary data.</text>
</comment>
<name>A0A9P7GFI7_9AGAR</name>
<sequence length="76" mass="8939">TWIALMTEVYAGLESLMQKVAQWRKDPTAYSPTEMRAALDNLAEVLFEHLDEEVEDLRGDNLKPHFKLEEIEKFTW</sequence>
<accession>A0A9P7GFI7</accession>
<evidence type="ECO:0000313" key="2">
    <source>
        <dbReference type="Proteomes" id="UP000717328"/>
    </source>
</evidence>
<organism evidence="1 2">
    <name type="scientific">Sphagnurus paluster</name>
    <dbReference type="NCBI Taxonomy" id="117069"/>
    <lineage>
        <taxon>Eukaryota</taxon>
        <taxon>Fungi</taxon>
        <taxon>Dikarya</taxon>
        <taxon>Basidiomycota</taxon>
        <taxon>Agaricomycotina</taxon>
        <taxon>Agaricomycetes</taxon>
        <taxon>Agaricomycetidae</taxon>
        <taxon>Agaricales</taxon>
        <taxon>Tricholomatineae</taxon>
        <taxon>Lyophyllaceae</taxon>
        <taxon>Sphagnurus</taxon>
    </lineage>
</organism>
<dbReference type="AlphaFoldDB" id="A0A9P7GFI7"/>
<dbReference type="EMBL" id="JABCKI010001611">
    <property type="protein sequence ID" value="KAG5649103.1"/>
    <property type="molecule type" value="Genomic_DNA"/>
</dbReference>